<evidence type="ECO:0000313" key="4">
    <source>
        <dbReference type="Proteomes" id="UP001529085"/>
    </source>
</evidence>
<proteinExistence type="predicted"/>
<keyword evidence="2" id="KW-0732">Signal</keyword>
<feature type="signal peptide" evidence="2">
    <location>
        <begin position="1"/>
        <end position="22"/>
    </location>
</feature>
<evidence type="ECO:0000256" key="1">
    <source>
        <dbReference type="SAM" id="Coils"/>
    </source>
</evidence>
<dbReference type="EMBL" id="JARSBN010000001">
    <property type="protein sequence ID" value="MDG4714465.1"/>
    <property type="molecule type" value="Genomic_DNA"/>
</dbReference>
<feature type="chain" id="PRO_5045447995" evidence="2">
    <location>
        <begin position="23"/>
        <end position="301"/>
    </location>
</feature>
<evidence type="ECO:0000256" key="2">
    <source>
        <dbReference type="SAM" id="SignalP"/>
    </source>
</evidence>
<sequence>MKNVLLKLLLVVLMVNTASVSSQEWMTNLEIAQALAKVQNKMVLMVWEETTTYQYPVVAKDESGRTIFINNLFEDENVSPLIWEHFVPVIVSEYNYADWYEEIKDKRSQKYIDKFNDDSIKILDINGNILNVNYYTEDFQNISTLIERYAVNTSYIAQELKDYKNGENFYSAYFLSSKLLDLSLYLNKDSRAEIVEWSNLYLEEAERLIKGEEQTEHNALQQRCDLLELQQELVLKRPRKVIRQLKRLKDEEIVDSNKAFIAFLYYTAYMSADKSEDAEPWKSQISSVNLKKAQLLINLNR</sequence>
<keyword evidence="1" id="KW-0175">Coiled coil</keyword>
<protein>
    <submittedName>
        <fullName evidence="3">Uncharacterized protein</fullName>
    </submittedName>
</protein>
<evidence type="ECO:0000313" key="3">
    <source>
        <dbReference type="EMBL" id="MDG4714465.1"/>
    </source>
</evidence>
<dbReference type="RefSeq" id="WP_278003948.1">
    <property type="nucleotide sequence ID" value="NZ_JARSBN010000001.1"/>
</dbReference>
<organism evidence="3 4">
    <name type="scientific">Winogradskyella marincola</name>
    <dbReference type="NCBI Taxonomy" id="3037795"/>
    <lineage>
        <taxon>Bacteria</taxon>
        <taxon>Pseudomonadati</taxon>
        <taxon>Bacteroidota</taxon>
        <taxon>Flavobacteriia</taxon>
        <taxon>Flavobacteriales</taxon>
        <taxon>Flavobacteriaceae</taxon>
        <taxon>Winogradskyella</taxon>
    </lineage>
</organism>
<keyword evidence="4" id="KW-1185">Reference proteome</keyword>
<accession>A0ABT6FXT4</accession>
<reference evidence="3 4" key="1">
    <citation type="submission" date="2023-03" db="EMBL/GenBank/DDBJ databases">
        <title>Strain YYF002 represents a novel species in the genus Winogradskyella isolated from seawater.</title>
        <authorList>
            <person name="Fu Z.-Y."/>
        </authorList>
    </citation>
    <scope>NUCLEOTIDE SEQUENCE [LARGE SCALE GENOMIC DNA]</scope>
    <source>
        <strain evidence="3 4">YYF002</strain>
    </source>
</reference>
<gene>
    <name evidence="3" type="ORF">P7122_01180</name>
</gene>
<dbReference type="Proteomes" id="UP001529085">
    <property type="component" value="Unassembled WGS sequence"/>
</dbReference>
<comment type="caution">
    <text evidence="3">The sequence shown here is derived from an EMBL/GenBank/DDBJ whole genome shotgun (WGS) entry which is preliminary data.</text>
</comment>
<feature type="coiled-coil region" evidence="1">
    <location>
        <begin position="202"/>
        <end position="230"/>
    </location>
</feature>
<name>A0ABT6FXT4_9FLAO</name>